<keyword evidence="4" id="KW-1185">Reference proteome</keyword>
<dbReference type="EMBL" id="LNIX01000007">
    <property type="protein sequence ID" value="OXA51810.1"/>
    <property type="molecule type" value="Genomic_DNA"/>
</dbReference>
<evidence type="ECO:0000259" key="2">
    <source>
        <dbReference type="PROSITE" id="PS50191"/>
    </source>
</evidence>
<dbReference type="CDD" id="cd00170">
    <property type="entry name" value="SEC14"/>
    <property type="match status" value="1"/>
</dbReference>
<dbReference type="Gene3D" id="3.40.525.10">
    <property type="entry name" value="CRAL-TRIO lipid binding domain"/>
    <property type="match status" value="1"/>
</dbReference>
<dbReference type="GO" id="GO:0005737">
    <property type="term" value="C:cytoplasm"/>
    <property type="evidence" value="ECO:0007669"/>
    <property type="project" value="TreeGrafter"/>
</dbReference>
<reference evidence="3 4" key="1">
    <citation type="submission" date="2015-12" db="EMBL/GenBank/DDBJ databases">
        <title>The genome of Folsomia candida.</title>
        <authorList>
            <person name="Faddeeva A."/>
            <person name="Derks M.F."/>
            <person name="Anvar Y."/>
            <person name="Smit S."/>
            <person name="Van Straalen N."/>
            <person name="Roelofs D."/>
        </authorList>
    </citation>
    <scope>NUCLEOTIDE SEQUENCE [LARGE SCALE GENOMIC DNA]</scope>
    <source>
        <strain evidence="3 4">VU population</strain>
        <tissue evidence="3">Whole body</tissue>
    </source>
</reference>
<gene>
    <name evidence="3" type="ORF">Fcan01_13606</name>
</gene>
<dbReference type="AlphaFoldDB" id="A0A226E3F6"/>
<dbReference type="PANTHER" id="PTHR23324:SF83">
    <property type="entry name" value="SEC14-LIKE PROTEIN 2"/>
    <property type="match status" value="1"/>
</dbReference>
<feature type="domain" description="CRAL-TRIO" evidence="2">
    <location>
        <begin position="72"/>
        <end position="267"/>
    </location>
</feature>
<name>A0A226E3F6_FOLCA</name>
<dbReference type="InterPro" id="IPR051064">
    <property type="entry name" value="SEC14/CRAL-TRIO_domain"/>
</dbReference>
<dbReference type="InterPro" id="IPR036865">
    <property type="entry name" value="CRAL-TRIO_dom_sf"/>
</dbReference>
<dbReference type="OMA" id="FEWRTEN"/>
<dbReference type="Proteomes" id="UP000198287">
    <property type="component" value="Unassembled WGS sequence"/>
</dbReference>
<dbReference type="PROSITE" id="PS50191">
    <property type="entry name" value="CRAL_TRIO"/>
    <property type="match status" value="1"/>
</dbReference>
<dbReference type="Pfam" id="PF00650">
    <property type="entry name" value="CRAL_TRIO"/>
    <property type="match status" value="1"/>
</dbReference>
<dbReference type="InterPro" id="IPR001251">
    <property type="entry name" value="CRAL-TRIO_dom"/>
</dbReference>
<dbReference type="PANTHER" id="PTHR23324">
    <property type="entry name" value="SEC14 RELATED PROTEIN"/>
    <property type="match status" value="1"/>
</dbReference>
<protein>
    <recommendedName>
        <fullName evidence="2">CRAL-TRIO domain-containing protein</fullName>
    </recommendedName>
</protein>
<evidence type="ECO:0000313" key="3">
    <source>
        <dbReference type="EMBL" id="OXA51810.1"/>
    </source>
</evidence>
<dbReference type="SUPFAM" id="SSF46938">
    <property type="entry name" value="CRAL/TRIO N-terminal domain"/>
    <property type="match status" value="1"/>
</dbReference>
<evidence type="ECO:0000256" key="1">
    <source>
        <dbReference type="SAM" id="MobiDB-lite"/>
    </source>
</evidence>
<dbReference type="SMART" id="SM00516">
    <property type="entry name" value="SEC14"/>
    <property type="match status" value="1"/>
</dbReference>
<organism evidence="3 4">
    <name type="scientific">Folsomia candida</name>
    <name type="common">Springtail</name>
    <dbReference type="NCBI Taxonomy" id="158441"/>
    <lineage>
        <taxon>Eukaryota</taxon>
        <taxon>Metazoa</taxon>
        <taxon>Ecdysozoa</taxon>
        <taxon>Arthropoda</taxon>
        <taxon>Hexapoda</taxon>
        <taxon>Collembola</taxon>
        <taxon>Entomobryomorpha</taxon>
        <taxon>Isotomoidea</taxon>
        <taxon>Isotomidae</taxon>
        <taxon>Proisotominae</taxon>
        <taxon>Folsomia</taxon>
    </lineage>
</organism>
<dbReference type="OrthoDB" id="6575879at2759"/>
<dbReference type="InterPro" id="IPR011074">
    <property type="entry name" value="CRAL/TRIO_N_dom"/>
</dbReference>
<dbReference type="SUPFAM" id="SSF52087">
    <property type="entry name" value="CRAL/TRIO domain"/>
    <property type="match status" value="1"/>
</dbReference>
<comment type="caution">
    <text evidence="3">The sequence shown here is derived from an EMBL/GenBank/DDBJ whole genome shotgun (WGS) entry which is preliminary data.</text>
</comment>
<dbReference type="InterPro" id="IPR036273">
    <property type="entry name" value="CRAL/TRIO_N_dom_sf"/>
</dbReference>
<accession>A0A226E3F6</accession>
<proteinExistence type="predicted"/>
<dbReference type="SMART" id="SM01100">
    <property type="entry name" value="CRAL_TRIO_N"/>
    <property type="match status" value="1"/>
</dbReference>
<sequence length="267" mass="31133">MVEPSEEERILISQLREHVYDILKTEEQRSDHFVMRWLRARNGDLDQAEDMIRKSFEWRTENNVDSALKKPLDPFIKATFPYSLRGKDLQGRPVFEVCLGDWDIRKAIDEGKEEEFLHLVHYVLEEIVEEIRASNDSEEGSSTSKKMKDGEGGSPSSPFPNTQFTYLVNWEGYTYSQLLHWRAVQHLLKFASQYEAHYPEIMYKAVFINCPAIFPLFLSLLKTILAQKTLSKIEMFGSNRDEWEPALDALVEEKERSESFGGSLYHL</sequence>
<feature type="region of interest" description="Disordered" evidence="1">
    <location>
        <begin position="133"/>
        <end position="158"/>
    </location>
</feature>
<evidence type="ECO:0000313" key="4">
    <source>
        <dbReference type="Proteomes" id="UP000198287"/>
    </source>
</evidence>